<evidence type="ECO:0000256" key="6">
    <source>
        <dbReference type="SAM" id="Phobius"/>
    </source>
</evidence>
<dbReference type="InterPro" id="IPR018499">
    <property type="entry name" value="Tetraspanin/Peripherin"/>
</dbReference>
<evidence type="ECO:0000256" key="3">
    <source>
        <dbReference type="ARBA" id="ARBA00022989"/>
    </source>
</evidence>
<accession>A0A5C3KPY8</accession>
<evidence type="ECO:0000313" key="7">
    <source>
        <dbReference type="EMBL" id="TFK22474.1"/>
    </source>
</evidence>
<proteinExistence type="predicted"/>
<organism evidence="7 8">
    <name type="scientific">Coprinopsis marcescibilis</name>
    <name type="common">Agaric fungus</name>
    <name type="synonym">Psathyrella marcescibilis</name>
    <dbReference type="NCBI Taxonomy" id="230819"/>
    <lineage>
        <taxon>Eukaryota</taxon>
        <taxon>Fungi</taxon>
        <taxon>Dikarya</taxon>
        <taxon>Basidiomycota</taxon>
        <taxon>Agaricomycotina</taxon>
        <taxon>Agaricomycetes</taxon>
        <taxon>Agaricomycetidae</taxon>
        <taxon>Agaricales</taxon>
        <taxon>Agaricineae</taxon>
        <taxon>Psathyrellaceae</taxon>
        <taxon>Coprinopsis</taxon>
    </lineage>
</organism>
<feature type="transmembrane region" description="Helical" evidence="6">
    <location>
        <begin position="225"/>
        <end position="245"/>
    </location>
</feature>
<gene>
    <name evidence="7" type="ORF">FA15DRAFT_644160</name>
</gene>
<feature type="compositionally biased region" description="Polar residues" evidence="5">
    <location>
        <begin position="13"/>
        <end position="24"/>
    </location>
</feature>
<comment type="subcellular location">
    <subcellularLocation>
        <location evidence="1">Membrane</location>
        <topology evidence="1">Multi-pass membrane protein</topology>
    </subcellularLocation>
</comment>
<dbReference type="EMBL" id="ML210240">
    <property type="protein sequence ID" value="TFK22474.1"/>
    <property type="molecule type" value="Genomic_DNA"/>
</dbReference>
<evidence type="ECO:0000313" key="8">
    <source>
        <dbReference type="Proteomes" id="UP000307440"/>
    </source>
</evidence>
<dbReference type="Pfam" id="PF00335">
    <property type="entry name" value="Tetraspanin"/>
    <property type="match status" value="1"/>
</dbReference>
<keyword evidence="8" id="KW-1185">Reference proteome</keyword>
<evidence type="ECO:0000256" key="1">
    <source>
        <dbReference type="ARBA" id="ARBA00004141"/>
    </source>
</evidence>
<feature type="region of interest" description="Disordered" evidence="5">
    <location>
        <begin position="1"/>
        <end position="37"/>
    </location>
</feature>
<feature type="transmembrane region" description="Helical" evidence="6">
    <location>
        <begin position="196"/>
        <end position="218"/>
    </location>
</feature>
<protein>
    <recommendedName>
        <fullName evidence="9">Tetraspanin Tsp2</fullName>
    </recommendedName>
</protein>
<dbReference type="AlphaFoldDB" id="A0A5C3KPY8"/>
<sequence>MSPLEPPSAPFAQRTSSPAFSSGSSREDSPGLADSRSRLNVSLSTHFLPSKFSSTMLDAGPRRRRMKGKDIEMDPLRIPKMGGGVEAFRAGEPRMGGGRDDDDDYHNYGHEDSRATTTSRTGLWTFWKKDGGIGGNSRTGSSSAKKMRWNRFKWTLFFSNVIFTVYSFLFLIVCLLTWFNAWTGADVVRVGNRTELIISTLACCMGLFTSLVGWAGILMNNRMFLAIYSFLCWITFIFLVVPGYLTYKKRTFNLEGKVNAQWSRDLGAEGRMIVQGQLECCGYFSPYVEATVSQTCYSRSVLPGCKKGYIDFERKLLKKWYTVVFSLVPVQLMVMVVGLICSNHVTYRFGKGMMPKAYRLSLNSMAVIMEQYAQQLVEHYGVDLATDIMEQDKAPRMPKDQEKIPSLSYLNHLNGNSLSSSGGTSLMGLGGKG</sequence>
<keyword evidence="2 6" id="KW-0812">Transmembrane</keyword>
<dbReference type="STRING" id="230819.A0A5C3KPY8"/>
<evidence type="ECO:0000256" key="5">
    <source>
        <dbReference type="SAM" id="MobiDB-lite"/>
    </source>
</evidence>
<dbReference type="OrthoDB" id="2156690at2759"/>
<feature type="transmembrane region" description="Helical" evidence="6">
    <location>
        <begin position="154"/>
        <end position="181"/>
    </location>
</feature>
<evidence type="ECO:0008006" key="9">
    <source>
        <dbReference type="Google" id="ProtNLM"/>
    </source>
</evidence>
<dbReference type="Proteomes" id="UP000307440">
    <property type="component" value="Unassembled WGS sequence"/>
</dbReference>
<keyword evidence="4 6" id="KW-0472">Membrane</keyword>
<dbReference type="GO" id="GO:0016020">
    <property type="term" value="C:membrane"/>
    <property type="evidence" value="ECO:0007669"/>
    <property type="project" value="UniProtKB-SubCell"/>
</dbReference>
<name>A0A5C3KPY8_COPMA</name>
<keyword evidence="3 6" id="KW-1133">Transmembrane helix</keyword>
<reference evidence="7 8" key="1">
    <citation type="journal article" date="2019" name="Nat. Ecol. Evol.">
        <title>Megaphylogeny resolves global patterns of mushroom evolution.</title>
        <authorList>
            <person name="Varga T."/>
            <person name="Krizsan K."/>
            <person name="Foldi C."/>
            <person name="Dima B."/>
            <person name="Sanchez-Garcia M."/>
            <person name="Sanchez-Ramirez S."/>
            <person name="Szollosi G.J."/>
            <person name="Szarkandi J.G."/>
            <person name="Papp V."/>
            <person name="Albert L."/>
            <person name="Andreopoulos W."/>
            <person name="Angelini C."/>
            <person name="Antonin V."/>
            <person name="Barry K.W."/>
            <person name="Bougher N.L."/>
            <person name="Buchanan P."/>
            <person name="Buyck B."/>
            <person name="Bense V."/>
            <person name="Catcheside P."/>
            <person name="Chovatia M."/>
            <person name="Cooper J."/>
            <person name="Damon W."/>
            <person name="Desjardin D."/>
            <person name="Finy P."/>
            <person name="Geml J."/>
            <person name="Haridas S."/>
            <person name="Hughes K."/>
            <person name="Justo A."/>
            <person name="Karasinski D."/>
            <person name="Kautmanova I."/>
            <person name="Kiss B."/>
            <person name="Kocsube S."/>
            <person name="Kotiranta H."/>
            <person name="LaButti K.M."/>
            <person name="Lechner B.E."/>
            <person name="Liimatainen K."/>
            <person name="Lipzen A."/>
            <person name="Lukacs Z."/>
            <person name="Mihaltcheva S."/>
            <person name="Morgado L.N."/>
            <person name="Niskanen T."/>
            <person name="Noordeloos M.E."/>
            <person name="Ohm R.A."/>
            <person name="Ortiz-Santana B."/>
            <person name="Ovrebo C."/>
            <person name="Racz N."/>
            <person name="Riley R."/>
            <person name="Savchenko A."/>
            <person name="Shiryaev A."/>
            <person name="Soop K."/>
            <person name="Spirin V."/>
            <person name="Szebenyi C."/>
            <person name="Tomsovsky M."/>
            <person name="Tulloss R.E."/>
            <person name="Uehling J."/>
            <person name="Grigoriev I.V."/>
            <person name="Vagvolgyi C."/>
            <person name="Papp T."/>
            <person name="Martin F.M."/>
            <person name="Miettinen O."/>
            <person name="Hibbett D.S."/>
            <person name="Nagy L.G."/>
        </authorList>
    </citation>
    <scope>NUCLEOTIDE SEQUENCE [LARGE SCALE GENOMIC DNA]</scope>
    <source>
        <strain evidence="7 8">CBS 121175</strain>
    </source>
</reference>
<evidence type="ECO:0000256" key="2">
    <source>
        <dbReference type="ARBA" id="ARBA00022692"/>
    </source>
</evidence>
<feature type="transmembrane region" description="Helical" evidence="6">
    <location>
        <begin position="320"/>
        <end position="341"/>
    </location>
</feature>
<evidence type="ECO:0000256" key="4">
    <source>
        <dbReference type="ARBA" id="ARBA00023136"/>
    </source>
</evidence>